<feature type="domain" description="PAS" evidence="1">
    <location>
        <begin position="133"/>
        <end position="171"/>
    </location>
</feature>
<name>A0A8T5UTZ7_9EURY</name>
<evidence type="ECO:0000313" key="2">
    <source>
        <dbReference type="EMBL" id="MBZ2165436.1"/>
    </source>
</evidence>
<dbReference type="Proteomes" id="UP000825933">
    <property type="component" value="Unassembled WGS sequence"/>
</dbReference>
<proteinExistence type="predicted"/>
<dbReference type="InterPro" id="IPR000014">
    <property type="entry name" value="PAS"/>
</dbReference>
<dbReference type="SUPFAM" id="SSF55785">
    <property type="entry name" value="PYP-like sensor domain (PAS domain)"/>
    <property type="match status" value="2"/>
</dbReference>
<accession>A0A8T5UTZ7</accession>
<evidence type="ECO:0000313" key="3">
    <source>
        <dbReference type="Proteomes" id="UP000825933"/>
    </source>
</evidence>
<dbReference type="InterPro" id="IPR035965">
    <property type="entry name" value="PAS-like_dom_sf"/>
</dbReference>
<dbReference type="AlphaFoldDB" id="A0A8T5UTZ7"/>
<dbReference type="Gene3D" id="3.30.450.20">
    <property type="entry name" value="PAS domain"/>
    <property type="match status" value="2"/>
</dbReference>
<gene>
    <name evidence="2" type="ORF">K8N75_05210</name>
</gene>
<organism evidence="2 3">
    <name type="scientific">Methanobacterium spitsbergense</name>
    <dbReference type="NCBI Taxonomy" id="2874285"/>
    <lineage>
        <taxon>Archaea</taxon>
        <taxon>Methanobacteriati</taxon>
        <taxon>Methanobacteriota</taxon>
        <taxon>Methanomada group</taxon>
        <taxon>Methanobacteria</taxon>
        <taxon>Methanobacteriales</taxon>
        <taxon>Methanobacteriaceae</taxon>
        <taxon>Methanobacterium</taxon>
    </lineage>
</organism>
<comment type="caution">
    <text evidence="2">The sequence shown here is derived from an EMBL/GenBank/DDBJ whole genome shotgun (WGS) entry which is preliminary data.</text>
</comment>
<keyword evidence="3" id="KW-1185">Reference proteome</keyword>
<dbReference type="EMBL" id="JAIOUQ010000005">
    <property type="protein sequence ID" value="MBZ2165436.1"/>
    <property type="molecule type" value="Genomic_DNA"/>
</dbReference>
<sequence length="175" mass="20221">MDNKIVDANDKFLEIVGYTCSELENGKLDWFKMTLQSIDIQMKISLRSLKPMELIKILLKRYISIRTAHNYQIKACALLDEACFNGVVLILDITEREDMEKALKKSEEEHKHLVNYAHTAIYEIGFKDQTSKSVNEAFSKLLSYSKEELLAIIPFDILDDESRKNSKNGLKRINC</sequence>
<protein>
    <submittedName>
        <fullName evidence="2">PAS domain-containing protein</fullName>
    </submittedName>
</protein>
<feature type="domain" description="PAS" evidence="1">
    <location>
        <begin position="2"/>
        <end position="50"/>
    </location>
</feature>
<dbReference type="Pfam" id="PF13426">
    <property type="entry name" value="PAS_9"/>
    <property type="match status" value="2"/>
</dbReference>
<evidence type="ECO:0000259" key="1">
    <source>
        <dbReference type="Pfam" id="PF13426"/>
    </source>
</evidence>
<reference evidence="3" key="1">
    <citation type="journal article" date="2022" name="Microbiol. Resour. Announc.">
        <title>Draft Genome Sequence of a Methanogenic Archaeon from West Spitsbergen Permafrost.</title>
        <authorList>
            <person name="Trubitsyn V."/>
            <person name="Rivkina E."/>
            <person name="Shcherbakova V."/>
        </authorList>
    </citation>
    <scope>NUCLEOTIDE SEQUENCE [LARGE SCALE GENOMIC DNA]</scope>
    <source>
        <strain evidence="3">VT</strain>
    </source>
</reference>